<proteinExistence type="predicted"/>
<evidence type="ECO:0000256" key="1">
    <source>
        <dbReference type="SAM" id="Phobius"/>
    </source>
</evidence>
<dbReference type="Proteomes" id="UP000199268">
    <property type="component" value="Unassembled WGS sequence"/>
</dbReference>
<name>A0A1C3Z2R0_9LACO</name>
<feature type="transmembrane region" description="Helical" evidence="1">
    <location>
        <begin position="6"/>
        <end position="25"/>
    </location>
</feature>
<evidence type="ECO:0000313" key="2">
    <source>
        <dbReference type="EMBL" id="SCB76629.1"/>
    </source>
</evidence>
<reference evidence="3" key="1">
    <citation type="submission" date="2016-08" db="EMBL/GenBank/DDBJ databases">
        <authorList>
            <person name="Varghese N."/>
            <person name="Submissions Spin"/>
        </authorList>
    </citation>
    <scope>NUCLEOTIDE SEQUENCE [LARGE SCALE GENOMIC DNA]</scope>
    <source>
        <strain evidence="3">R-53094</strain>
    </source>
</reference>
<feature type="transmembrane region" description="Helical" evidence="1">
    <location>
        <begin position="37"/>
        <end position="63"/>
    </location>
</feature>
<evidence type="ECO:0000313" key="3">
    <source>
        <dbReference type="Proteomes" id="UP000199268"/>
    </source>
</evidence>
<feature type="transmembrane region" description="Helical" evidence="1">
    <location>
        <begin position="118"/>
        <end position="138"/>
    </location>
</feature>
<keyword evidence="1" id="KW-0472">Membrane</keyword>
<dbReference type="AlphaFoldDB" id="A0A1C3Z2R0"/>
<keyword evidence="3" id="KW-1185">Reference proteome</keyword>
<accession>A0A1C3Z2R0</accession>
<feature type="transmembrane region" description="Helical" evidence="1">
    <location>
        <begin position="83"/>
        <end position="106"/>
    </location>
</feature>
<feature type="transmembrane region" description="Helical" evidence="1">
    <location>
        <begin position="150"/>
        <end position="169"/>
    </location>
</feature>
<dbReference type="EMBL" id="FMAO01000001">
    <property type="protein sequence ID" value="SCB76629.1"/>
    <property type="molecule type" value="Genomic_DNA"/>
</dbReference>
<protein>
    <submittedName>
        <fullName evidence="2">Uncharacterized protein</fullName>
    </submittedName>
</protein>
<keyword evidence="1" id="KW-0812">Transmembrane</keyword>
<feature type="transmembrane region" description="Helical" evidence="1">
    <location>
        <begin position="215"/>
        <end position="233"/>
    </location>
</feature>
<sequence length="238" mass="26686">MSLPFKKFFVILVLELFALFILYNKEKTMQLWWQKKIIVGAGMVGSLLLVLESVLGTLAWPTYKIGPYPIAMLTAKGTPYELGFRMLQLIAGILILVTLIALIRYATETKKVKFNRDLRLLSLFWLVSLVLQFVWPITLDVAITVTPISIRDVIFGIVIICLGASLIQLGRSAQTNHFGSLSNAVTLLGILYILFNFLAYVVTLIGWPVNGFLDVMANDVVAVAMGFISWYFMRLAES</sequence>
<organism evidence="2 3">
    <name type="scientific">Weissella bombi</name>
    <dbReference type="NCBI Taxonomy" id="1505725"/>
    <lineage>
        <taxon>Bacteria</taxon>
        <taxon>Bacillati</taxon>
        <taxon>Bacillota</taxon>
        <taxon>Bacilli</taxon>
        <taxon>Lactobacillales</taxon>
        <taxon>Lactobacillaceae</taxon>
        <taxon>Weissella</taxon>
    </lineage>
</organism>
<dbReference type="STRING" id="1505725.GA0061074_101272"/>
<feature type="transmembrane region" description="Helical" evidence="1">
    <location>
        <begin position="181"/>
        <end position="209"/>
    </location>
</feature>
<gene>
    <name evidence="2" type="ORF">GA0061074_101272</name>
</gene>
<keyword evidence="1" id="KW-1133">Transmembrane helix</keyword>